<dbReference type="EMBL" id="JACHNF010000001">
    <property type="protein sequence ID" value="MBB5980130.1"/>
    <property type="molecule type" value="Genomic_DNA"/>
</dbReference>
<proteinExistence type="predicted"/>
<feature type="compositionally biased region" description="Basic residues" evidence="1">
    <location>
        <begin position="46"/>
        <end position="61"/>
    </location>
</feature>
<accession>A0A841DTS5</accession>
<dbReference type="AlphaFoldDB" id="A0A841DTS5"/>
<comment type="caution">
    <text evidence="2">The sequence shown here is derived from an EMBL/GenBank/DDBJ whole genome shotgun (WGS) entry which is preliminary data.</text>
</comment>
<gene>
    <name evidence="2" type="ORF">HDA44_003471</name>
</gene>
<evidence type="ECO:0000256" key="1">
    <source>
        <dbReference type="SAM" id="MobiDB-lite"/>
    </source>
</evidence>
<keyword evidence="3" id="KW-1185">Reference proteome</keyword>
<dbReference type="Proteomes" id="UP000558997">
    <property type="component" value="Unassembled WGS sequence"/>
</dbReference>
<sequence>MSEDDLTKAVLKAIHDGRPDPSEAFDVKDGDNVVHVQPVGELSRPSKPRNAPKGKSGGRAR</sequence>
<evidence type="ECO:0000313" key="2">
    <source>
        <dbReference type="EMBL" id="MBB5980130.1"/>
    </source>
</evidence>
<evidence type="ECO:0000313" key="3">
    <source>
        <dbReference type="Proteomes" id="UP000558997"/>
    </source>
</evidence>
<name>A0A841DTS5_9ACTN</name>
<dbReference type="RefSeq" id="WP_184835629.1">
    <property type="nucleotide sequence ID" value="NZ_BAAAVN010000007.1"/>
</dbReference>
<organism evidence="2 3">
    <name type="scientific">Kribbella solani</name>
    <dbReference type="NCBI Taxonomy" id="236067"/>
    <lineage>
        <taxon>Bacteria</taxon>
        <taxon>Bacillati</taxon>
        <taxon>Actinomycetota</taxon>
        <taxon>Actinomycetes</taxon>
        <taxon>Propionibacteriales</taxon>
        <taxon>Kribbellaceae</taxon>
        <taxon>Kribbella</taxon>
    </lineage>
</organism>
<protein>
    <submittedName>
        <fullName evidence="2">Uncharacterized protein</fullName>
    </submittedName>
</protein>
<reference evidence="2 3" key="1">
    <citation type="submission" date="2020-08" db="EMBL/GenBank/DDBJ databases">
        <title>Sequencing the genomes of 1000 actinobacteria strains.</title>
        <authorList>
            <person name="Klenk H.-P."/>
        </authorList>
    </citation>
    <scope>NUCLEOTIDE SEQUENCE [LARGE SCALE GENOMIC DNA]</scope>
    <source>
        <strain evidence="2 3">DSM 17294</strain>
    </source>
</reference>
<feature type="region of interest" description="Disordered" evidence="1">
    <location>
        <begin position="37"/>
        <end position="61"/>
    </location>
</feature>